<dbReference type="EMBL" id="BJNP01000071">
    <property type="protein sequence ID" value="GEC73800.1"/>
    <property type="molecule type" value="Genomic_DNA"/>
</dbReference>
<gene>
    <name evidence="1" type="ORF">FFL01_33390</name>
</gene>
<protein>
    <submittedName>
        <fullName evidence="1">Uncharacterized protein</fullName>
    </submittedName>
</protein>
<comment type="caution">
    <text evidence="1">The sequence shown here is derived from an EMBL/GenBank/DDBJ whole genome shotgun (WGS) entry which is preliminary data.</text>
</comment>
<dbReference type="Proteomes" id="UP000316775">
    <property type="component" value="Unassembled WGS sequence"/>
</dbReference>
<organism evidence="1 2">
    <name type="scientific">Flavobacterium flevense</name>
    <dbReference type="NCBI Taxonomy" id="983"/>
    <lineage>
        <taxon>Bacteria</taxon>
        <taxon>Pseudomonadati</taxon>
        <taxon>Bacteroidota</taxon>
        <taxon>Flavobacteriia</taxon>
        <taxon>Flavobacteriales</taxon>
        <taxon>Flavobacteriaceae</taxon>
        <taxon>Flavobacterium</taxon>
    </lineage>
</organism>
<reference evidence="1 2" key="1">
    <citation type="submission" date="2019-06" db="EMBL/GenBank/DDBJ databases">
        <title>Whole genome shotgun sequence of Flavobacterium flevense NBRC 14960.</title>
        <authorList>
            <person name="Hosoyama A."/>
            <person name="Uohara A."/>
            <person name="Ohji S."/>
            <person name="Ichikawa N."/>
        </authorList>
    </citation>
    <scope>NUCLEOTIDE SEQUENCE [LARGE SCALE GENOMIC DNA]</scope>
    <source>
        <strain evidence="1 2">NBRC 14960</strain>
    </source>
</reference>
<dbReference type="OrthoDB" id="1356743at2"/>
<accession>A0A4Y4B3J2</accession>
<proteinExistence type="predicted"/>
<keyword evidence="2" id="KW-1185">Reference proteome</keyword>
<evidence type="ECO:0000313" key="1">
    <source>
        <dbReference type="EMBL" id="GEC73800.1"/>
    </source>
</evidence>
<evidence type="ECO:0000313" key="2">
    <source>
        <dbReference type="Proteomes" id="UP000316775"/>
    </source>
</evidence>
<dbReference type="AlphaFoldDB" id="A0A4Y4B3J2"/>
<dbReference type="STRING" id="983.SAMN05443543_103388"/>
<sequence>MKKLTYDEIPDAVVNLGEKIEWIELLLKENFYIHKLNDRSQNHLVKEKCSSSFNKSDLAQFFYILMDENVLFFDDKREKYNRSKMQQFIEENFTYSGDAGLQTKIDTISKQFSESKGFTYGEKQLRFLDKIIWMFQRRREKVAAR</sequence>
<dbReference type="RefSeq" id="WP_073243779.1">
    <property type="nucleotide sequence ID" value="NZ_BJNP01000071.1"/>
</dbReference>
<name>A0A4Y4B3J2_9FLAO</name>